<dbReference type="Pfam" id="PF17745">
    <property type="entry name" value="Ydr279_N"/>
    <property type="match status" value="1"/>
</dbReference>
<feature type="domain" description="Rnh202 triple barrel" evidence="8">
    <location>
        <begin position="33"/>
        <end position="119"/>
    </location>
</feature>
<evidence type="ECO:0000256" key="5">
    <source>
        <dbReference type="ARBA" id="ARBA00033464"/>
    </source>
</evidence>
<feature type="region of interest" description="Disordered" evidence="6">
    <location>
        <begin position="1"/>
        <end position="32"/>
    </location>
</feature>
<dbReference type="CDD" id="cd09270">
    <property type="entry name" value="RNase_H2-B"/>
    <property type="match status" value="1"/>
</dbReference>
<comment type="subcellular location">
    <subcellularLocation>
        <location evidence="1">Nucleus</location>
    </subcellularLocation>
</comment>
<dbReference type="EMBL" id="JZEE01000381">
    <property type="protein sequence ID" value="KJK64897.1"/>
    <property type="molecule type" value="Genomic_DNA"/>
</dbReference>
<reference evidence="9 10" key="1">
    <citation type="submission" date="2015-02" db="EMBL/GenBank/DDBJ databases">
        <title>Draft genome sequence of Aspergillus parasiticus SU-1.</title>
        <authorList>
            <person name="Yu J."/>
            <person name="Fedorova N."/>
            <person name="Yin Y."/>
            <person name="Losada L."/>
            <person name="Zafar N."/>
            <person name="Taujale R."/>
            <person name="Ehrlich K.C."/>
            <person name="Bhatnagar D."/>
            <person name="Cleveland T.E."/>
            <person name="Bennett J.W."/>
            <person name="Nierman W.C."/>
        </authorList>
    </citation>
    <scope>NUCLEOTIDE SEQUENCE [LARGE SCALE GENOMIC DNA]</scope>
    <source>
        <strain evidence="10">ATCC 56775 / NRRL 5862 / SRRC 143 / SU-1</strain>
    </source>
</reference>
<evidence type="ECO:0000259" key="7">
    <source>
        <dbReference type="Pfam" id="PF09468"/>
    </source>
</evidence>
<dbReference type="PANTHER" id="PTHR13383:SF11">
    <property type="entry name" value="RIBONUCLEASE H2 SUBUNIT B"/>
    <property type="match status" value="1"/>
</dbReference>
<dbReference type="InterPro" id="IPR040456">
    <property type="entry name" value="RNase_H2_suB"/>
</dbReference>
<feature type="compositionally biased region" description="Low complexity" evidence="6">
    <location>
        <begin position="237"/>
        <end position="247"/>
    </location>
</feature>
<gene>
    <name evidence="9" type="ORF">P875_00010837</name>
</gene>
<dbReference type="AlphaFoldDB" id="A0A0F0IDQ4"/>
<dbReference type="InterPro" id="IPR019024">
    <property type="entry name" value="RNase_H2_suB_wHTH"/>
</dbReference>
<comment type="caution">
    <text evidence="9">The sequence shown here is derived from an EMBL/GenBank/DDBJ whole genome shotgun (WGS) entry which is preliminary data.</text>
</comment>
<evidence type="ECO:0000256" key="6">
    <source>
        <dbReference type="SAM" id="MobiDB-lite"/>
    </source>
</evidence>
<feature type="region of interest" description="Disordered" evidence="6">
    <location>
        <begin position="359"/>
        <end position="403"/>
    </location>
</feature>
<feature type="compositionally biased region" description="Polar residues" evidence="6">
    <location>
        <begin position="274"/>
        <end position="283"/>
    </location>
</feature>
<evidence type="ECO:0000313" key="9">
    <source>
        <dbReference type="EMBL" id="KJK64897.1"/>
    </source>
</evidence>
<accession>A0A0F0IDQ4</accession>
<evidence type="ECO:0000256" key="3">
    <source>
        <dbReference type="ARBA" id="ARBA00023242"/>
    </source>
</evidence>
<organism evidence="9 10">
    <name type="scientific">Aspergillus parasiticus (strain ATCC 56775 / NRRL 5862 / SRRC 143 / SU-1)</name>
    <dbReference type="NCBI Taxonomy" id="1403190"/>
    <lineage>
        <taxon>Eukaryota</taxon>
        <taxon>Fungi</taxon>
        <taxon>Dikarya</taxon>
        <taxon>Ascomycota</taxon>
        <taxon>Pezizomycotina</taxon>
        <taxon>Eurotiomycetes</taxon>
        <taxon>Eurotiomycetidae</taxon>
        <taxon>Eurotiales</taxon>
        <taxon>Aspergillaceae</taxon>
        <taxon>Aspergillus</taxon>
        <taxon>Aspergillus subgen. Circumdati</taxon>
    </lineage>
</organism>
<dbReference type="STRING" id="1403190.A0A0F0IDQ4"/>
<dbReference type="GO" id="GO:0005654">
    <property type="term" value="C:nucleoplasm"/>
    <property type="evidence" value="ECO:0007669"/>
    <property type="project" value="TreeGrafter"/>
</dbReference>
<dbReference type="PANTHER" id="PTHR13383">
    <property type="entry name" value="RIBONUCLEASE H2 SUBUNIT B"/>
    <property type="match status" value="1"/>
</dbReference>
<dbReference type="InterPro" id="IPR041195">
    <property type="entry name" value="Rnh202_N"/>
</dbReference>
<evidence type="ECO:0000256" key="1">
    <source>
        <dbReference type="ARBA" id="ARBA00004123"/>
    </source>
</evidence>
<dbReference type="Pfam" id="PF09468">
    <property type="entry name" value="RNase_H2-Ydr279"/>
    <property type="match status" value="1"/>
</dbReference>
<feature type="compositionally biased region" description="Basic and acidic residues" evidence="6">
    <location>
        <begin position="359"/>
        <end position="400"/>
    </location>
</feature>
<dbReference type="GO" id="GO:0006401">
    <property type="term" value="P:RNA catabolic process"/>
    <property type="evidence" value="ECO:0007669"/>
    <property type="project" value="TreeGrafter"/>
</dbReference>
<dbReference type="Gene3D" id="1.10.20.120">
    <property type="match status" value="1"/>
</dbReference>
<sequence length="422" mass="46474">MHTRSSVPSSEQSKPDQPSKPPLTTEKPGKTFILPSSASDEARFLQLPNPQTGELTRYYFCPKLGIYEFTVITSSSRSPRSVLFTPKSENSTAPDGKPSKPRNASIAKTAQLLIATPIDVIFFLIPLLCPKSSQAKGLFQPLDDIIDSQDDLPNHFRHVLYDESFKNVLQTRAEAICDSMEAGDEKLFRFSEAKLLKELIAKAERMVALGLPASMEERFIRQALSTPLMAVKREDASTNAAPSNSNSEGETAPQEDKETPATTASSTSVPTPSDISTPATDSPPNEPTASDDVARLLRISTAITFMKDSYLSAALRTKVDELLSSSESPIDFKPMHDHLKRVAELRAEALASRSLGDFSRKRDIDDDEGAESRADKKRRKEEEEKKKKAGESRGVRDLKKVNTTGMKKMSDFFSKAAAKKKS</sequence>
<evidence type="ECO:0000259" key="8">
    <source>
        <dbReference type="Pfam" id="PF17745"/>
    </source>
</evidence>
<feature type="domain" description="Ribonuclease H2 subunit B wHTH" evidence="7">
    <location>
        <begin position="122"/>
        <end position="319"/>
    </location>
</feature>
<feature type="compositionally biased region" description="Polar residues" evidence="6">
    <location>
        <begin position="1"/>
        <end position="16"/>
    </location>
</feature>
<feature type="region of interest" description="Disordered" evidence="6">
    <location>
        <begin position="80"/>
        <end position="103"/>
    </location>
</feature>
<feature type="region of interest" description="Disordered" evidence="6">
    <location>
        <begin position="234"/>
        <end position="293"/>
    </location>
</feature>
<proteinExistence type="predicted"/>
<keyword evidence="3" id="KW-0539">Nucleus</keyword>
<evidence type="ECO:0000256" key="4">
    <source>
        <dbReference type="ARBA" id="ARBA00024778"/>
    </source>
</evidence>
<name>A0A0F0IDQ4_ASPPU</name>
<evidence type="ECO:0000313" key="10">
    <source>
        <dbReference type="Proteomes" id="UP000033540"/>
    </source>
</evidence>
<feature type="compositionally biased region" description="Low complexity" evidence="6">
    <location>
        <begin position="260"/>
        <end position="273"/>
    </location>
</feature>
<evidence type="ECO:0000256" key="2">
    <source>
        <dbReference type="ARBA" id="ARBA00019062"/>
    </source>
</evidence>
<dbReference type="GO" id="GO:0032299">
    <property type="term" value="C:ribonuclease H2 complex"/>
    <property type="evidence" value="ECO:0007669"/>
    <property type="project" value="InterPro"/>
</dbReference>
<comment type="function">
    <text evidence="4">Non catalytic subunit of RNase H2, an endonuclease that specifically degrades the RNA of RNA:DNA hybrids. Participates in DNA replication, possibly by mediating the removal of lagging-strand Okazaki fragment RNA primers during DNA replication. Mediates the excision of single ribonucleotides from DNA:RNA duplexes.</text>
</comment>
<dbReference type="OrthoDB" id="29098at2759"/>
<dbReference type="Proteomes" id="UP000033540">
    <property type="component" value="Unassembled WGS sequence"/>
</dbReference>
<protein>
    <recommendedName>
        <fullName evidence="2">Ribonuclease H2 subunit B</fullName>
    </recommendedName>
    <alternativeName>
        <fullName evidence="5">Ribonuclease HI subunit B</fullName>
    </alternativeName>
</protein>